<comment type="caution">
    <text evidence="3">The sequence shown here is derived from an EMBL/GenBank/DDBJ whole genome shotgun (WGS) entry which is preliminary data.</text>
</comment>
<keyword evidence="4" id="KW-1185">Reference proteome</keyword>
<evidence type="ECO:0000256" key="1">
    <source>
        <dbReference type="SAM" id="MobiDB-lite"/>
    </source>
</evidence>
<evidence type="ECO:0000313" key="4">
    <source>
        <dbReference type="Proteomes" id="UP001448207"/>
    </source>
</evidence>
<feature type="region of interest" description="Disordered" evidence="1">
    <location>
        <begin position="272"/>
        <end position="300"/>
    </location>
</feature>
<dbReference type="EMBL" id="JBCLYO010000028">
    <property type="protein sequence ID" value="KAL0077428.1"/>
    <property type="molecule type" value="Genomic_DNA"/>
</dbReference>
<dbReference type="Gene3D" id="3.40.50.150">
    <property type="entry name" value="Vaccinia Virus protein VP39"/>
    <property type="match status" value="1"/>
</dbReference>
<dbReference type="CDD" id="cd02440">
    <property type="entry name" value="AdoMet_MTases"/>
    <property type="match status" value="1"/>
</dbReference>
<sequence length="372" mass="41433">MSSIGRSRSRSSSVANNTARALALLPEPLPAQQHQQLLCLQDTLQTIPAMPNKSAKYDPVEWPDVLSRGNDEQDRMVAQHYILRTAFGGDFSAPARSMLEKGCVVLDVGCGPGTWTMEMSTEFPNSSFIGIDCLNAFPRDIKPKNCHFRTCTVGQQSSTTLASLPFPDNSIDYIFQRDLNLGLQAHMWSPLVKEYLRILKPGGWVELMEPDMETQSSLRNECAMNDKLLYGLSLRQQDPYVGRRLPSILAVNGFRRVESEFQSLPLGWGSSHASPLSSPTQPTHPNASESNPRNPSLPVDLSPPCSEFARAVSSHYLFTLQSLQPWLSAVINISPEKYAATISNLPAEWKQARTYINWHCAVAQKPRTEEPF</sequence>
<dbReference type="PANTHER" id="PTHR43591:SF24">
    <property type="entry name" value="2-METHOXY-6-POLYPRENYL-1,4-BENZOQUINOL METHYLASE, MITOCHONDRIAL"/>
    <property type="match status" value="1"/>
</dbReference>
<evidence type="ECO:0000313" key="3">
    <source>
        <dbReference type="EMBL" id="KAL0077428.1"/>
    </source>
</evidence>
<dbReference type="GO" id="GO:0032259">
    <property type="term" value="P:methylation"/>
    <property type="evidence" value="ECO:0007669"/>
    <property type="project" value="UniProtKB-KW"/>
</dbReference>
<proteinExistence type="predicted"/>
<keyword evidence="3" id="KW-0808">Transferase</keyword>
<accession>A0ABR3ALK2</accession>
<reference evidence="3 4" key="1">
    <citation type="submission" date="2024-04" db="EMBL/GenBank/DDBJ databases">
        <title>Symmetric and asymmetric DNA N6-adenine methylation regulates different biological responses in Mucorales.</title>
        <authorList>
            <consortium name="Lawrence Berkeley National Laboratory"/>
            <person name="Lax C."/>
            <person name="Mondo S.J."/>
            <person name="Osorio-Concepcion M."/>
            <person name="Muszewska A."/>
            <person name="Corrochano-Luque M."/>
            <person name="Gutierrez G."/>
            <person name="Riley R."/>
            <person name="Lipzen A."/>
            <person name="Guo J."/>
            <person name="Hundley H."/>
            <person name="Amirebrahimi M."/>
            <person name="Ng V."/>
            <person name="Lorenzo-Gutierrez D."/>
            <person name="Binder U."/>
            <person name="Yang J."/>
            <person name="Song Y."/>
            <person name="Canovas D."/>
            <person name="Navarro E."/>
            <person name="Freitag M."/>
            <person name="Gabaldon T."/>
            <person name="Grigoriev I.V."/>
            <person name="Corrochano L.M."/>
            <person name="Nicolas F.E."/>
            <person name="Garre V."/>
        </authorList>
    </citation>
    <scope>NUCLEOTIDE SEQUENCE [LARGE SCALE GENOMIC DNA]</scope>
    <source>
        <strain evidence="3 4">L51</strain>
    </source>
</reference>
<organism evidence="3 4">
    <name type="scientific">Phycomyces blakesleeanus</name>
    <dbReference type="NCBI Taxonomy" id="4837"/>
    <lineage>
        <taxon>Eukaryota</taxon>
        <taxon>Fungi</taxon>
        <taxon>Fungi incertae sedis</taxon>
        <taxon>Mucoromycota</taxon>
        <taxon>Mucoromycotina</taxon>
        <taxon>Mucoromycetes</taxon>
        <taxon>Mucorales</taxon>
        <taxon>Phycomycetaceae</taxon>
        <taxon>Phycomyces</taxon>
    </lineage>
</organism>
<feature type="domain" description="Methyltransferase" evidence="2">
    <location>
        <begin position="105"/>
        <end position="203"/>
    </location>
</feature>
<dbReference type="Proteomes" id="UP001448207">
    <property type="component" value="Unassembled WGS sequence"/>
</dbReference>
<dbReference type="Pfam" id="PF13649">
    <property type="entry name" value="Methyltransf_25"/>
    <property type="match status" value="1"/>
</dbReference>
<dbReference type="PANTHER" id="PTHR43591">
    <property type="entry name" value="METHYLTRANSFERASE"/>
    <property type="match status" value="1"/>
</dbReference>
<dbReference type="InterPro" id="IPR029063">
    <property type="entry name" value="SAM-dependent_MTases_sf"/>
</dbReference>
<name>A0ABR3ALK2_PHYBL</name>
<protein>
    <submittedName>
        <fullName evidence="3">S-adenosyl-L-methionine-dependent methyltransferase</fullName>
    </submittedName>
</protein>
<gene>
    <name evidence="3" type="ORF">J3Q64DRAFT_1811238</name>
</gene>
<evidence type="ECO:0000259" key="2">
    <source>
        <dbReference type="Pfam" id="PF13649"/>
    </source>
</evidence>
<dbReference type="GO" id="GO:0008168">
    <property type="term" value="F:methyltransferase activity"/>
    <property type="evidence" value="ECO:0007669"/>
    <property type="project" value="UniProtKB-KW"/>
</dbReference>
<feature type="compositionally biased region" description="Polar residues" evidence="1">
    <location>
        <begin position="272"/>
        <end position="294"/>
    </location>
</feature>
<dbReference type="SUPFAM" id="SSF53335">
    <property type="entry name" value="S-adenosyl-L-methionine-dependent methyltransferases"/>
    <property type="match status" value="1"/>
</dbReference>
<dbReference type="InterPro" id="IPR041698">
    <property type="entry name" value="Methyltransf_25"/>
</dbReference>
<keyword evidence="3" id="KW-0489">Methyltransferase</keyword>